<dbReference type="InterPro" id="IPR016032">
    <property type="entry name" value="Sig_transdc_resp-reg_C-effctor"/>
</dbReference>
<dbReference type="EMBL" id="BMLX01000001">
    <property type="protein sequence ID" value="GGP19349.1"/>
    <property type="molecule type" value="Genomic_DNA"/>
</dbReference>
<evidence type="ECO:0000313" key="3">
    <source>
        <dbReference type="EMBL" id="GGP19349.1"/>
    </source>
</evidence>
<dbReference type="InterPro" id="IPR039420">
    <property type="entry name" value="WalR-like"/>
</dbReference>
<keyword evidence="1" id="KW-0238">DNA-binding</keyword>
<sequence length="233" mass="25374">MDTRSNINIDIVHADQLISLGLGEVMTRFAEFKYRIRPRLPINQFEPGVSDVIVADYDFALEFVERQKGVSHYPAYAPRVMVLTSRDLEWDVRRAMNVGVHGYMLYGATADELRVAIHRLVDQGIYVCNAVSQNLVNTLGHEALTPREMSVLEQISRGAGNQDIAETLGISVGTVKTHVGAILGKLRANSRTEAASIALARGLVSTARNYSDKHARLLPPFGSATLASAGAAG</sequence>
<comment type="caution">
    <text evidence="3">The sequence shown here is derived from an EMBL/GenBank/DDBJ whole genome shotgun (WGS) entry which is preliminary data.</text>
</comment>
<gene>
    <name evidence="3" type="ORF">GCM10010970_10170</name>
</gene>
<dbReference type="InterPro" id="IPR011006">
    <property type="entry name" value="CheY-like_superfamily"/>
</dbReference>
<dbReference type="Proteomes" id="UP000637267">
    <property type="component" value="Unassembled WGS sequence"/>
</dbReference>
<accession>A0ABQ2P6I1</accession>
<dbReference type="RefSeq" id="WP_188687538.1">
    <property type="nucleotide sequence ID" value="NZ_BMLX01000001.1"/>
</dbReference>
<dbReference type="PANTHER" id="PTHR43214:SF42">
    <property type="entry name" value="TRANSCRIPTIONAL REGULATORY PROTEIN DESR"/>
    <property type="match status" value="1"/>
</dbReference>
<dbReference type="Gene3D" id="3.40.50.2300">
    <property type="match status" value="1"/>
</dbReference>
<evidence type="ECO:0000313" key="4">
    <source>
        <dbReference type="Proteomes" id="UP000637267"/>
    </source>
</evidence>
<dbReference type="SUPFAM" id="SSF46894">
    <property type="entry name" value="C-terminal effector domain of the bipartite response regulators"/>
    <property type="match status" value="1"/>
</dbReference>
<organism evidence="3 4">
    <name type="scientific">Silvimonas iriomotensis</name>
    <dbReference type="NCBI Taxonomy" id="449662"/>
    <lineage>
        <taxon>Bacteria</taxon>
        <taxon>Pseudomonadati</taxon>
        <taxon>Pseudomonadota</taxon>
        <taxon>Betaproteobacteria</taxon>
        <taxon>Neisseriales</taxon>
        <taxon>Chitinibacteraceae</taxon>
        <taxon>Silvimonas</taxon>
    </lineage>
</organism>
<feature type="domain" description="HTH luxR-type" evidence="2">
    <location>
        <begin position="137"/>
        <end position="202"/>
    </location>
</feature>
<keyword evidence="4" id="KW-1185">Reference proteome</keyword>
<proteinExistence type="predicted"/>
<evidence type="ECO:0000259" key="2">
    <source>
        <dbReference type="PROSITE" id="PS50043"/>
    </source>
</evidence>
<evidence type="ECO:0000256" key="1">
    <source>
        <dbReference type="ARBA" id="ARBA00023125"/>
    </source>
</evidence>
<dbReference type="Pfam" id="PF00196">
    <property type="entry name" value="GerE"/>
    <property type="match status" value="1"/>
</dbReference>
<name>A0ABQ2P6I1_9NEIS</name>
<dbReference type="PROSITE" id="PS50043">
    <property type="entry name" value="HTH_LUXR_2"/>
    <property type="match status" value="1"/>
</dbReference>
<protein>
    <recommendedName>
        <fullName evidence="2">HTH luxR-type domain-containing protein</fullName>
    </recommendedName>
</protein>
<reference evidence="4" key="1">
    <citation type="journal article" date="2019" name="Int. J. Syst. Evol. Microbiol.">
        <title>The Global Catalogue of Microorganisms (GCM) 10K type strain sequencing project: providing services to taxonomists for standard genome sequencing and annotation.</title>
        <authorList>
            <consortium name="The Broad Institute Genomics Platform"/>
            <consortium name="The Broad Institute Genome Sequencing Center for Infectious Disease"/>
            <person name="Wu L."/>
            <person name="Ma J."/>
        </authorList>
    </citation>
    <scope>NUCLEOTIDE SEQUENCE [LARGE SCALE GENOMIC DNA]</scope>
    <source>
        <strain evidence="4">CGMCC 1.8859</strain>
    </source>
</reference>
<dbReference type="CDD" id="cd06170">
    <property type="entry name" value="LuxR_C_like"/>
    <property type="match status" value="1"/>
</dbReference>
<dbReference type="SMART" id="SM00421">
    <property type="entry name" value="HTH_LUXR"/>
    <property type="match status" value="1"/>
</dbReference>
<dbReference type="InterPro" id="IPR000792">
    <property type="entry name" value="Tscrpt_reg_LuxR_C"/>
</dbReference>
<dbReference type="SUPFAM" id="SSF52172">
    <property type="entry name" value="CheY-like"/>
    <property type="match status" value="1"/>
</dbReference>
<dbReference type="PRINTS" id="PR00038">
    <property type="entry name" value="HTHLUXR"/>
</dbReference>
<dbReference type="PANTHER" id="PTHR43214">
    <property type="entry name" value="TWO-COMPONENT RESPONSE REGULATOR"/>
    <property type="match status" value="1"/>
</dbReference>
<dbReference type="PROSITE" id="PS00622">
    <property type="entry name" value="HTH_LUXR_1"/>
    <property type="match status" value="1"/>
</dbReference>